<reference evidence="2" key="1">
    <citation type="submission" date="2016-10" db="EMBL/GenBank/DDBJ databases">
        <authorList>
            <person name="de Groot N.N."/>
        </authorList>
    </citation>
    <scope>NUCLEOTIDE SEQUENCE</scope>
</reference>
<dbReference type="AlphaFoldDB" id="A0A1W1C7R8"/>
<protein>
    <submittedName>
        <fullName evidence="2">Uncharacterized protein</fullName>
    </submittedName>
</protein>
<proteinExistence type="predicted"/>
<sequence>MTKTQKIRSTPFLIKDLLFQEKHKLSHTQMDLMAYLLNLPSVAKEIRVDYYVITTKQILLDLPHIQEKTLEATMKFLKDNAFIKSRLIFIPNFAYRVRAIKLTAKAKKYNNSLVVEHFEYEKEILNLKNSIKALEEENIALQKILADNKLLTI</sequence>
<evidence type="ECO:0000313" key="2">
    <source>
        <dbReference type="EMBL" id="SFV61783.1"/>
    </source>
</evidence>
<evidence type="ECO:0000256" key="1">
    <source>
        <dbReference type="SAM" id="Coils"/>
    </source>
</evidence>
<organism evidence="2">
    <name type="scientific">hydrothermal vent metagenome</name>
    <dbReference type="NCBI Taxonomy" id="652676"/>
    <lineage>
        <taxon>unclassified sequences</taxon>
        <taxon>metagenomes</taxon>
        <taxon>ecological metagenomes</taxon>
    </lineage>
</organism>
<accession>A0A1W1C7R8</accession>
<dbReference type="EMBL" id="FPHM01000072">
    <property type="protein sequence ID" value="SFV61783.1"/>
    <property type="molecule type" value="Genomic_DNA"/>
</dbReference>
<feature type="coiled-coil region" evidence="1">
    <location>
        <begin position="117"/>
        <end position="144"/>
    </location>
</feature>
<keyword evidence="1" id="KW-0175">Coiled coil</keyword>
<gene>
    <name evidence="2" type="ORF">MNB_SV-13-1602</name>
</gene>
<name>A0A1W1C7R8_9ZZZZ</name>